<dbReference type="Gene3D" id="3.10.490.10">
    <property type="entry name" value="Gamma-glutamyl cyclotransferase-like"/>
    <property type="match status" value="1"/>
</dbReference>
<organism evidence="2 3">
    <name type="scientific">Herbidospora solisilvae</name>
    <dbReference type="NCBI Taxonomy" id="2696284"/>
    <lineage>
        <taxon>Bacteria</taxon>
        <taxon>Bacillati</taxon>
        <taxon>Actinomycetota</taxon>
        <taxon>Actinomycetes</taxon>
        <taxon>Streptosporangiales</taxon>
        <taxon>Streptosporangiaceae</taxon>
        <taxon>Herbidospora</taxon>
    </lineage>
</organism>
<accession>A0A7C9J7Q4</accession>
<sequence>MIFLFSYGTLQLERVQLAQFGRRLEGRPDALPNHRLTTITIPGGTFPIVQRSPGDEVLGLIYQLSPAELAAADAYEGVEYARRLRTLKSGLTAWVYLSSESV</sequence>
<dbReference type="Pfam" id="PF06094">
    <property type="entry name" value="GGACT"/>
    <property type="match status" value="1"/>
</dbReference>
<evidence type="ECO:0000313" key="3">
    <source>
        <dbReference type="Proteomes" id="UP000479526"/>
    </source>
</evidence>
<dbReference type="InterPro" id="IPR036568">
    <property type="entry name" value="GGCT-like_sf"/>
</dbReference>
<name>A0A7C9J7Q4_9ACTN</name>
<dbReference type="Proteomes" id="UP000479526">
    <property type="component" value="Unassembled WGS sequence"/>
</dbReference>
<keyword evidence="3" id="KW-1185">Reference proteome</keyword>
<dbReference type="SUPFAM" id="SSF110857">
    <property type="entry name" value="Gamma-glutamyl cyclotransferase-like"/>
    <property type="match status" value="1"/>
</dbReference>
<dbReference type="RefSeq" id="WP_161483885.1">
    <property type="nucleotide sequence ID" value="NZ_WXEW01000012.1"/>
</dbReference>
<dbReference type="InterPro" id="IPR013024">
    <property type="entry name" value="GGCT-like"/>
</dbReference>
<reference evidence="2 3" key="1">
    <citation type="submission" date="2020-01" db="EMBL/GenBank/DDBJ databases">
        <title>Herbidospora sp. NEAU-GS84 nov., a novel actinomycete isolated from soil.</title>
        <authorList>
            <person name="Han L."/>
        </authorList>
    </citation>
    <scope>NUCLEOTIDE SEQUENCE [LARGE SCALE GENOMIC DNA]</scope>
    <source>
        <strain evidence="2 3">NEAU-GS84</strain>
    </source>
</reference>
<evidence type="ECO:0000313" key="2">
    <source>
        <dbReference type="EMBL" id="NAS26922.1"/>
    </source>
</evidence>
<evidence type="ECO:0000259" key="1">
    <source>
        <dbReference type="Pfam" id="PF06094"/>
    </source>
</evidence>
<dbReference type="CDD" id="cd06661">
    <property type="entry name" value="GGCT_like"/>
    <property type="match status" value="1"/>
</dbReference>
<protein>
    <submittedName>
        <fullName evidence="2">Gamma-glutamylcyclotransferase</fullName>
    </submittedName>
</protein>
<dbReference type="EMBL" id="WXEW01000012">
    <property type="protein sequence ID" value="NAS26922.1"/>
    <property type="molecule type" value="Genomic_DNA"/>
</dbReference>
<dbReference type="AlphaFoldDB" id="A0A7C9J7Q4"/>
<proteinExistence type="predicted"/>
<dbReference type="GO" id="GO:0016740">
    <property type="term" value="F:transferase activity"/>
    <property type="evidence" value="ECO:0007669"/>
    <property type="project" value="UniProtKB-KW"/>
</dbReference>
<comment type="caution">
    <text evidence="2">The sequence shown here is derived from an EMBL/GenBank/DDBJ whole genome shotgun (WGS) entry which is preliminary data.</text>
</comment>
<keyword evidence="2" id="KW-0808">Transferase</keyword>
<feature type="domain" description="Gamma-glutamylcyclotransferase AIG2-like" evidence="1">
    <location>
        <begin position="4"/>
        <end position="98"/>
    </location>
</feature>
<dbReference type="InterPro" id="IPR009288">
    <property type="entry name" value="AIG2-like_dom"/>
</dbReference>
<gene>
    <name evidence="2" type="ORF">GT755_35295</name>
</gene>